<accession>A0A8H5YG16</accession>
<evidence type="ECO:0000313" key="2">
    <source>
        <dbReference type="Proteomes" id="UP000532311"/>
    </source>
</evidence>
<organism evidence="1 2">
    <name type="scientific">Fusarium globosum</name>
    <dbReference type="NCBI Taxonomy" id="78864"/>
    <lineage>
        <taxon>Eukaryota</taxon>
        <taxon>Fungi</taxon>
        <taxon>Dikarya</taxon>
        <taxon>Ascomycota</taxon>
        <taxon>Pezizomycotina</taxon>
        <taxon>Sordariomycetes</taxon>
        <taxon>Hypocreomycetidae</taxon>
        <taxon>Hypocreales</taxon>
        <taxon>Nectriaceae</taxon>
        <taxon>Fusarium</taxon>
        <taxon>Fusarium fujikuroi species complex</taxon>
    </lineage>
</organism>
<reference evidence="1 2" key="1">
    <citation type="submission" date="2020-05" db="EMBL/GenBank/DDBJ databases">
        <title>Identification and distribution of gene clusters putatively required for synthesis of sphingolipid metabolism inhibitors in phylogenetically diverse species of the filamentous fungus Fusarium.</title>
        <authorList>
            <person name="Kim H.-S."/>
            <person name="Busman M."/>
            <person name="Brown D.W."/>
            <person name="Divon H."/>
            <person name="Uhlig S."/>
            <person name="Proctor R.H."/>
        </authorList>
    </citation>
    <scope>NUCLEOTIDE SEQUENCE [LARGE SCALE GENOMIC DNA]</scope>
    <source>
        <strain evidence="1 2">NRRL 26131</strain>
    </source>
</reference>
<gene>
    <name evidence="1" type="ORF">FGLOB1_5037</name>
</gene>
<name>A0A8H5YG16_9HYPO</name>
<dbReference type="EMBL" id="JAAQPF010000193">
    <property type="protein sequence ID" value="KAF5711409.1"/>
    <property type="molecule type" value="Genomic_DNA"/>
</dbReference>
<dbReference type="Proteomes" id="UP000532311">
    <property type="component" value="Unassembled WGS sequence"/>
</dbReference>
<evidence type="ECO:0000313" key="1">
    <source>
        <dbReference type="EMBL" id="KAF5711409.1"/>
    </source>
</evidence>
<comment type="caution">
    <text evidence="1">The sequence shown here is derived from an EMBL/GenBank/DDBJ whole genome shotgun (WGS) entry which is preliminary data.</text>
</comment>
<sequence length="540" mass="60373">MENDRTNYDNSPVKYIERLKSMINHTDGDDIADLMPQRQTPEEWLEALTKLDCTDCASVYELQSDLINYVIKKFILCTGKDAFTVSAWPVAMTLEETPMWDLDSLNPGLLALEFFRGSRARPAPADENAPKSSLPPVVLPIGRLLKEYTTESGISDIDATAYVLVVDAITPGHPVWLIWDRLAGHEPELHYVHPDEHDPVFNGVGQNFDAAQILPSINDWLESYGNLDLSQLEESIKATGLVGFVKAKEATLGYVTELLVETESQPATDAMHGDEMSDARFAEIRAALGSPFQGKNFCPLSPYEYIRKLEEATARDNSLDQYLRKACSIDDTPPRQSFLEWLQKLAITDFANVEDICAHRYHLNFNKVEPFNLVANGEDDFIVGTWPRDLSYEEIDGEVHAALLSLETSALGAGKSLPKLILPVGELMNNKANRLETGYILVIDAVAPGHPVWLIYDRNQVDDLGEEQIVVDPTRRPLIFKGIEPNFDAAQIFPSVQDWIQSYGKVDFAQLEESIKATCITGAVQAKEILLSEAQELFRQ</sequence>
<protein>
    <submittedName>
        <fullName evidence="1">Uncharacterized protein</fullName>
    </submittedName>
</protein>
<dbReference type="AlphaFoldDB" id="A0A8H5YG16"/>
<proteinExistence type="predicted"/>
<keyword evidence="2" id="KW-1185">Reference proteome</keyword>